<feature type="transmembrane region" description="Helical" evidence="1">
    <location>
        <begin position="6"/>
        <end position="26"/>
    </location>
</feature>
<reference evidence="2" key="1">
    <citation type="journal article" date="2020" name="Nature">
        <title>Giant virus diversity and host interactions through global metagenomics.</title>
        <authorList>
            <person name="Schulz F."/>
            <person name="Roux S."/>
            <person name="Paez-Espino D."/>
            <person name="Jungbluth S."/>
            <person name="Walsh D.A."/>
            <person name="Denef V.J."/>
            <person name="McMahon K.D."/>
            <person name="Konstantinidis K.T."/>
            <person name="Eloe-Fadrosh E.A."/>
            <person name="Kyrpides N.C."/>
            <person name="Woyke T."/>
        </authorList>
    </citation>
    <scope>NUCLEOTIDE SEQUENCE</scope>
    <source>
        <strain evidence="2">GVMAG-M-3300023179-107</strain>
    </source>
</reference>
<dbReference type="AlphaFoldDB" id="A0A6C0DZH8"/>
<evidence type="ECO:0000256" key="1">
    <source>
        <dbReference type="SAM" id="Phobius"/>
    </source>
</evidence>
<keyword evidence="1" id="KW-0472">Membrane</keyword>
<keyword evidence="1" id="KW-1133">Transmembrane helix</keyword>
<sequence length="69" mass="7871">MVKELQIVAIEAVVVGIFLIVIHYVVKHILRGANDLLILFISGALFHIIFEVSGLNRWYSEEYCKILKA</sequence>
<accession>A0A6C0DZH8</accession>
<feature type="transmembrane region" description="Helical" evidence="1">
    <location>
        <begin position="33"/>
        <end position="50"/>
    </location>
</feature>
<organism evidence="2">
    <name type="scientific">viral metagenome</name>
    <dbReference type="NCBI Taxonomy" id="1070528"/>
    <lineage>
        <taxon>unclassified sequences</taxon>
        <taxon>metagenomes</taxon>
        <taxon>organismal metagenomes</taxon>
    </lineage>
</organism>
<proteinExistence type="predicted"/>
<protein>
    <submittedName>
        <fullName evidence="2">Uncharacterized protein</fullName>
    </submittedName>
</protein>
<keyword evidence="1" id="KW-0812">Transmembrane</keyword>
<dbReference type="EMBL" id="MN739708">
    <property type="protein sequence ID" value="QHT22297.1"/>
    <property type="molecule type" value="Genomic_DNA"/>
</dbReference>
<name>A0A6C0DZH8_9ZZZZ</name>
<evidence type="ECO:0000313" key="2">
    <source>
        <dbReference type="EMBL" id="QHT22297.1"/>
    </source>
</evidence>